<feature type="domain" description="VASP tetramerisation" evidence="1">
    <location>
        <begin position="13"/>
        <end position="48"/>
    </location>
</feature>
<dbReference type="Proteomes" id="UP000472267">
    <property type="component" value="Chromosome 15"/>
</dbReference>
<dbReference type="Ensembl" id="ENSSFAT00005055836.1">
    <property type="protein sequence ID" value="ENSSFAP00005054157.1"/>
    <property type="gene ID" value="ENSSFAG00005025803.1"/>
</dbReference>
<evidence type="ECO:0000259" key="1">
    <source>
        <dbReference type="Pfam" id="PF08776"/>
    </source>
</evidence>
<protein>
    <recommendedName>
        <fullName evidence="1">VASP tetramerisation domain-containing protein</fullName>
    </recommendedName>
</protein>
<dbReference type="InParanoid" id="A0A672JLR7"/>
<dbReference type="AlphaFoldDB" id="A0A672JLR7"/>
<proteinExistence type="predicted"/>
<dbReference type="Gene3D" id="1.20.5.1160">
    <property type="entry name" value="Vasodilator-stimulated phosphoprotein"/>
    <property type="match status" value="1"/>
</dbReference>
<organism evidence="2 3">
    <name type="scientific">Salarias fasciatus</name>
    <name type="common">Jewelled blenny</name>
    <name type="synonym">Blennius fasciatus</name>
    <dbReference type="NCBI Taxonomy" id="181472"/>
    <lineage>
        <taxon>Eukaryota</taxon>
        <taxon>Metazoa</taxon>
        <taxon>Chordata</taxon>
        <taxon>Craniata</taxon>
        <taxon>Vertebrata</taxon>
        <taxon>Euteleostomi</taxon>
        <taxon>Actinopterygii</taxon>
        <taxon>Neopterygii</taxon>
        <taxon>Teleostei</taxon>
        <taxon>Neoteleostei</taxon>
        <taxon>Acanthomorphata</taxon>
        <taxon>Ovalentaria</taxon>
        <taxon>Blenniimorphae</taxon>
        <taxon>Blenniiformes</taxon>
        <taxon>Blennioidei</taxon>
        <taxon>Blenniidae</taxon>
        <taxon>Salariinae</taxon>
        <taxon>Salarias</taxon>
    </lineage>
</organism>
<reference evidence="2" key="2">
    <citation type="submission" date="2025-08" db="UniProtKB">
        <authorList>
            <consortium name="Ensembl"/>
        </authorList>
    </citation>
    <scope>IDENTIFICATION</scope>
</reference>
<reference evidence="2" key="3">
    <citation type="submission" date="2025-09" db="UniProtKB">
        <authorList>
            <consortium name="Ensembl"/>
        </authorList>
    </citation>
    <scope>IDENTIFICATION</scope>
</reference>
<dbReference type="InterPro" id="IPR038023">
    <property type="entry name" value="VASP_sf"/>
</dbReference>
<dbReference type="FunFam" id="1.20.5.1160:FF:000004">
    <property type="entry name" value="Enah/Vasp-like, isoform CRA_a"/>
    <property type="match status" value="1"/>
</dbReference>
<name>A0A672JLR7_SALFA</name>
<sequence>MGRPAGSGSDTDSLDLDRMKQEILDEVFRELHKVKDDIIDALRNELGRISTT</sequence>
<evidence type="ECO:0000313" key="2">
    <source>
        <dbReference type="Ensembl" id="ENSSFAP00005054157.1"/>
    </source>
</evidence>
<keyword evidence="3" id="KW-1185">Reference proteome</keyword>
<dbReference type="Pfam" id="PF08776">
    <property type="entry name" value="VASP_tetra"/>
    <property type="match status" value="1"/>
</dbReference>
<reference evidence="2" key="1">
    <citation type="submission" date="2019-06" db="EMBL/GenBank/DDBJ databases">
        <authorList>
            <consortium name="Wellcome Sanger Institute Data Sharing"/>
        </authorList>
    </citation>
    <scope>NUCLEOTIDE SEQUENCE [LARGE SCALE GENOMIC DNA]</scope>
</reference>
<accession>A0A672JLR7</accession>
<dbReference type="InterPro" id="IPR014885">
    <property type="entry name" value="VASP_tetra"/>
</dbReference>
<dbReference type="SUPFAM" id="SSF118370">
    <property type="entry name" value="Vasodilator-stimulated phosphoprotein, VASP, tetramerisation domain"/>
    <property type="match status" value="1"/>
</dbReference>
<evidence type="ECO:0000313" key="3">
    <source>
        <dbReference type="Proteomes" id="UP000472267"/>
    </source>
</evidence>